<evidence type="ECO:0000313" key="3">
    <source>
        <dbReference type="Proteomes" id="UP000765509"/>
    </source>
</evidence>
<accession>A0A9Q3FS75</accession>
<dbReference type="EMBL" id="AVOT02050676">
    <property type="protein sequence ID" value="MBW0545715.1"/>
    <property type="molecule type" value="Genomic_DNA"/>
</dbReference>
<proteinExistence type="predicted"/>
<reference evidence="2" key="1">
    <citation type="submission" date="2021-03" db="EMBL/GenBank/DDBJ databases">
        <title>Draft genome sequence of rust myrtle Austropuccinia psidii MF-1, a brazilian biotype.</title>
        <authorList>
            <person name="Quecine M.C."/>
            <person name="Pachon D.M.R."/>
            <person name="Bonatelli M.L."/>
            <person name="Correr F.H."/>
            <person name="Franceschini L.M."/>
            <person name="Leite T.F."/>
            <person name="Margarido G.R.A."/>
            <person name="Almeida C.A."/>
            <person name="Ferrarezi J.A."/>
            <person name="Labate C.A."/>
        </authorList>
    </citation>
    <scope>NUCLEOTIDE SEQUENCE</scope>
    <source>
        <strain evidence="2">MF-1</strain>
    </source>
</reference>
<dbReference type="PANTHER" id="PTHR33246:SF51">
    <property type="entry name" value="MYB_SANT-LIKE DOMAIN-CONTAINING PROTEIN"/>
    <property type="match status" value="1"/>
</dbReference>
<dbReference type="Proteomes" id="UP000765509">
    <property type="component" value="Unassembled WGS sequence"/>
</dbReference>
<sequence length="234" mass="27221">MALEVNEKSQNHLKLSSSSIRDQWRTYKKKYKEAKKFENITGAGLTKEDESKGIKSMSENIQSMCPCYAEMDALFGKKPNVTPIVSHDSQEKESLNGVDYNLLLYKENNCLESPHNLYPLLNNSDDLVQVENLQDESQSKSIKHSTQKHNQAMTPNLHDKSGSRKCLLDMFAPTYADLLKSQKKAHEASDNACLEWDRKRWNEEKVSNMENQWFEEFKLQKKMEFDEKQHTNKH</sequence>
<keyword evidence="3" id="KW-1185">Reference proteome</keyword>
<name>A0A9Q3FS75_9BASI</name>
<dbReference type="OrthoDB" id="2507214at2759"/>
<evidence type="ECO:0000256" key="1">
    <source>
        <dbReference type="SAM" id="MobiDB-lite"/>
    </source>
</evidence>
<protein>
    <submittedName>
        <fullName evidence="2">Uncharacterized protein</fullName>
    </submittedName>
</protein>
<organism evidence="2 3">
    <name type="scientific">Austropuccinia psidii MF-1</name>
    <dbReference type="NCBI Taxonomy" id="1389203"/>
    <lineage>
        <taxon>Eukaryota</taxon>
        <taxon>Fungi</taxon>
        <taxon>Dikarya</taxon>
        <taxon>Basidiomycota</taxon>
        <taxon>Pucciniomycotina</taxon>
        <taxon>Pucciniomycetes</taxon>
        <taxon>Pucciniales</taxon>
        <taxon>Sphaerophragmiaceae</taxon>
        <taxon>Austropuccinia</taxon>
    </lineage>
</organism>
<dbReference type="AlphaFoldDB" id="A0A9Q3FS75"/>
<comment type="caution">
    <text evidence="2">The sequence shown here is derived from an EMBL/GenBank/DDBJ whole genome shotgun (WGS) entry which is preliminary data.</text>
</comment>
<feature type="region of interest" description="Disordered" evidence="1">
    <location>
        <begin position="133"/>
        <end position="161"/>
    </location>
</feature>
<evidence type="ECO:0000313" key="2">
    <source>
        <dbReference type="EMBL" id="MBW0545715.1"/>
    </source>
</evidence>
<dbReference type="PANTHER" id="PTHR33246">
    <property type="entry name" value="CCHC-TYPE DOMAIN-CONTAINING PROTEIN"/>
    <property type="match status" value="1"/>
</dbReference>
<gene>
    <name evidence="2" type="ORF">O181_085430</name>
</gene>